<evidence type="ECO:0000313" key="2">
    <source>
        <dbReference type="WBParaSite" id="Gr19_v10_g5958.t1"/>
    </source>
</evidence>
<sequence length="148" mass="16440">MKLLKKIPNELLFELIGFVPYHQKWAYKRVSIAFDHLLLAHMAEWLALFCALVGRCASSIRTIRNFIKILPANDAVAETRGFVAAFSDYFENSANFLKNGPNIVGLPYDVGAPDYVETSLGSALCLVEFSGDMFSVTSTDLKELTADI</sequence>
<proteinExistence type="predicted"/>
<keyword evidence="1" id="KW-1185">Reference proteome</keyword>
<evidence type="ECO:0000313" key="1">
    <source>
        <dbReference type="Proteomes" id="UP000887572"/>
    </source>
</evidence>
<organism evidence="1 2">
    <name type="scientific">Globodera rostochiensis</name>
    <name type="common">Golden nematode worm</name>
    <name type="synonym">Heterodera rostochiensis</name>
    <dbReference type="NCBI Taxonomy" id="31243"/>
    <lineage>
        <taxon>Eukaryota</taxon>
        <taxon>Metazoa</taxon>
        <taxon>Ecdysozoa</taxon>
        <taxon>Nematoda</taxon>
        <taxon>Chromadorea</taxon>
        <taxon>Rhabditida</taxon>
        <taxon>Tylenchina</taxon>
        <taxon>Tylenchomorpha</taxon>
        <taxon>Tylenchoidea</taxon>
        <taxon>Heteroderidae</taxon>
        <taxon>Heteroderinae</taxon>
        <taxon>Globodera</taxon>
    </lineage>
</organism>
<protein>
    <submittedName>
        <fullName evidence="2">F-box domain-containing protein</fullName>
    </submittedName>
</protein>
<dbReference type="AlphaFoldDB" id="A0A914HYY4"/>
<name>A0A914HYY4_GLORO</name>
<dbReference type="Proteomes" id="UP000887572">
    <property type="component" value="Unplaced"/>
</dbReference>
<dbReference type="WBParaSite" id="Gr19_v10_g5958.t1">
    <property type="protein sequence ID" value="Gr19_v10_g5958.t1"/>
    <property type="gene ID" value="Gr19_v10_g5958"/>
</dbReference>
<accession>A0A914HYY4</accession>
<reference evidence="2" key="1">
    <citation type="submission" date="2022-11" db="UniProtKB">
        <authorList>
            <consortium name="WormBaseParasite"/>
        </authorList>
    </citation>
    <scope>IDENTIFICATION</scope>
</reference>